<protein>
    <submittedName>
        <fullName evidence="2">Unannotated protein</fullName>
    </submittedName>
</protein>
<gene>
    <name evidence="2" type="ORF">UFOPK1704_00477</name>
</gene>
<reference evidence="2" key="1">
    <citation type="submission" date="2020-05" db="EMBL/GenBank/DDBJ databases">
        <authorList>
            <person name="Chiriac C."/>
            <person name="Salcher M."/>
            <person name="Ghai R."/>
            <person name="Kavagutti S V."/>
        </authorList>
    </citation>
    <scope>NUCLEOTIDE SEQUENCE</scope>
</reference>
<name>A0A6J6E8V8_9ZZZZ</name>
<evidence type="ECO:0000256" key="1">
    <source>
        <dbReference type="SAM" id="MobiDB-lite"/>
    </source>
</evidence>
<organism evidence="2">
    <name type="scientific">freshwater metagenome</name>
    <dbReference type="NCBI Taxonomy" id="449393"/>
    <lineage>
        <taxon>unclassified sequences</taxon>
        <taxon>metagenomes</taxon>
        <taxon>ecological metagenomes</taxon>
    </lineage>
</organism>
<sequence length="147" mass="16323">MAVSENFLPLEMMNRIRWGSTTTAGINRCVGRVIAQNANEMNHRIQMPRVGDVMSCRDTANAHTAKLMPSDSDKIVTSYRMTSGDSPRTTTSMNETRGQREMRQTMTPSQIHTAEPIAIWSITRATSDCTSEYISGTGHIRSISPKS</sequence>
<dbReference type="EMBL" id="CAEZTQ010000071">
    <property type="protein sequence ID" value="CAB4571705.1"/>
    <property type="molecule type" value="Genomic_DNA"/>
</dbReference>
<proteinExistence type="predicted"/>
<feature type="compositionally biased region" description="Polar residues" evidence="1">
    <location>
        <begin position="79"/>
        <end position="96"/>
    </location>
</feature>
<evidence type="ECO:0000313" key="2">
    <source>
        <dbReference type="EMBL" id="CAB4571705.1"/>
    </source>
</evidence>
<dbReference type="AlphaFoldDB" id="A0A6J6E8V8"/>
<accession>A0A6J6E8V8</accession>
<feature type="region of interest" description="Disordered" evidence="1">
    <location>
        <begin position="77"/>
        <end position="109"/>
    </location>
</feature>